<sequence>MDSAGDVPIIDLSKLRGTSSERSAAVQDVGRVCQEKGFFQVINHGISTDILRDALAAAAAFFSLPMDDRSALASDDITLPVRYVTSSSALDGGEVKVHRHVLKQYSYPLEKWIGNWPAKPSQYREKMGKYAREVRNKLVSDLMEAITESLGLGRYYLSSQMENGFEMMLLSLYPPPPVSSGSDDLRCGDHTDYTFISVILSTHEGLEELDRGTGAWLAAPHRRGAEGGSPPPPPSLTVHVGDCLEAMSNGRYRAAVHRVLWGRGDTDTSRVSITSLTNWAMDESVEVAKELVDDRHPSMYKGSTLRDYTRFLLAGRASGSTFLESLKIN</sequence>
<reference evidence="7" key="2">
    <citation type="submission" date="2015-07" db="EMBL/GenBank/DDBJ databases">
        <authorList>
            <person name="Noorani M."/>
        </authorList>
    </citation>
    <scope>NUCLEOTIDE SEQUENCE</scope>
    <source>
        <strain evidence="7">Yugu1</strain>
    </source>
</reference>
<accession>K3Y352</accession>
<reference evidence="8" key="3">
    <citation type="submission" date="2018-08" db="UniProtKB">
        <authorList>
            <consortium name="EnsemblPlants"/>
        </authorList>
    </citation>
    <scope>IDENTIFICATION</scope>
    <source>
        <strain evidence="8">Yugu1</strain>
    </source>
</reference>
<dbReference type="OrthoDB" id="627829at2759"/>
<dbReference type="eggNOG" id="KOG0143">
    <property type="taxonomic scope" value="Eukaryota"/>
</dbReference>
<dbReference type="KEGG" id="sita:101777860"/>
<dbReference type="STRING" id="4555.K3Y352"/>
<keyword evidence="2 5" id="KW-0479">Metal-binding</keyword>
<dbReference type="GeneID" id="101777860"/>
<dbReference type="PROSITE" id="PS51471">
    <property type="entry name" value="FE2OG_OXY"/>
    <property type="match status" value="1"/>
</dbReference>
<gene>
    <name evidence="8" type="primary">LOC101777860</name>
    <name evidence="7" type="ORF">SETIT_4G044800v2</name>
</gene>
<dbReference type="SUPFAM" id="SSF51197">
    <property type="entry name" value="Clavaminate synthase-like"/>
    <property type="match status" value="1"/>
</dbReference>
<dbReference type="HOGENOM" id="CLU_010119_16_4_1"/>
<proteinExistence type="inferred from homology"/>
<evidence type="ECO:0000256" key="5">
    <source>
        <dbReference type="RuleBase" id="RU003682"/>
    </source>
</evidence>
<dbReference type="GO" id="GO:0016491">
    <property type="term" value="F:oxidoreductase activity"/>
    <property type="evidence" value="ECO:0007669"/>
    <property type="project" value="UniProtKB-KW"/>
</dbReference>
<keyword evidence="4 5" id="KW-0408">Iron</keyword>
<dbReference type="RefSeq" id="XP_004966662.1">
    <property type="nucleotide sequence ID" value="XM_004966605.2"/>
</dbReference>
<evidence type="ECO:0000259" key="6">
    <source>
        <dbReference type="PROSITE" id="PS51471"/>
    </source>
</evidence>
<dbReference type="InterPro" id="IPR027443">
    <property type="entry name" value="IPNS-like_sf"/>
</dbReference>
<dbReference type="InterPro" id="IPR005123">
    <property type="entry name" value="Oxoglu/Fe-dep_dioxygenase_dom"/>
</dbReference>
<dbReference type="Pfam" id="PF03171">
    <property type="entry name" value="2OG-FeII_Oxy"/>
    <property type="match status" value="1"/>
</dbReference>
<reference evidence="7 9" key="1">
    <citation type="journal article" date="2012" name="Nat. Biotechnol.">
        <title>Reference genome sequence of the model plant Setaria.</title>
        <authorList>
            <person name="Bennetzen J.L."/>
            <person name="Schmutz J."/>
            <person name="Wang H."/>
            <person name="Percifield R."/>
            <person name="Hawkins J."/>
            <person name="Pontaroli A.C."/>
            <person name="Estep M."/>
            <person name="Feng L."/>
            <person name="Vaughn J.N."/>
            <person name="Grimwood J."/>
            <person name="Jenkins J."/>
            <person name="Barry K."/>
            <person name="Lindquist E."/>
            <person name="Hellsten U."/>
            <person name="Deshpande S."/>
            <person name="Wang X."/>
            <person name="Wu X."/>
            <person name="Mitros T."/>
            <person name="Triplett J."/>
            <person name="Yang X."/>
            <person name="Ye C.Y."/>
            <person name="Mauro-Herrera M."/>
            <person name="Wang L."/>
            <person name="Li P."/>
            <person name="Sharma M."/>
            <person name="Sharma R."/>
            <person name="Ronald P.C."/>
            <person name="Panaud O."/>
            <person name="Kellogg E.A."/>
            <person name="Brutnell T.P."/>
            <person name="Doust A.N."/>
            <person name="Tuskan G.A."/>
            <person name="Rokhsar D."/>
            <person name="Devos K.M."/>
        </authorList>
    </citation>
    <scope>NUCLEOTIDE SEQUENCE [LARGE SCALE GENOMIC DNA]</scope>
    <source>
        <strain evidence="9">cv. Yugu1</strain>
        <strain evidence="7">Yugu1</strain>
    </source>
</reference>
<dbReference type="Gramene" id="KQL09426">
    <property type="protein sequence ID" value="KQL09426"/>
    <property type="gene ID" value="SETIT_008637mg"/>
</dbReference>
<dbReference type="InterPro" id="IPR050295">
    <property type="entry name" value="Plant_2OG-oxidoreductases"/>
</dbReference>
<dbReference type="InterPro" id="IPR044861">
    <property type="entry name" value="IPNS-like_FE2OG_OXY"/>
</dbReference>
<comment type="similarity">
    <text evidence="1 5">Belongs to the iron/ascorbate-dependent oxidoreductase family.</text>
</comment>
<evidence type="ECO:0000313" key="7">
    <source>
        <dbReference type="EMBL" id="RCV20295.1"/>
    </source>
</evidence>
<keyword evidence="9" id="KW-1185">Reference proteome</keyword>
<evidence type="ECO:0000256" key="4">
    <source>
        <dbReference type="ARBA" id="ARBA00023004"/>
    </source>
</evidence>
<evidence type="ECO:0000256" key="2">
    <source>
        <dbReference type="ARBA" id="ARBA00022723"/>
    </source>
</evidence>
<evidence type="ECO:0000256" key="1">
    <source>
        <dbReference type="ARBA" id="ARBA00008056"/>
    </source>
</evidence>
<dbReference type="EMBL" id="CM003531">
    <property type="protein sequence ID" value="RCV20295.1"/>
    <property type="molecule type" value="Genomic_DNA"/>
</dbReference>
<dbReference type="Pfam" id="PF14226">
    <property type="entry name" value="DIOX_N"/>
    <property type="match status" value="1"/>
</dbReference>
<name>K3Y352_SETIT</name>
<dbReference type="EnsemblPlants" id="KQL09426">
    <property type="protein sequence ID" value="KQL09426"/>
    <property type="gene ID" value="SETIT_008637mg"/>
</dbReference>
<dbReference type="InterPro" id="IPR026992">
    <property type="entry name" value="DIOX_N"/>
</dbReference>
<evidence type="ECO:0000313" key="8">
    <source>
        <dbReference type="EnsemblPlants" id="KQL09426"/>
    </source>
</evidence>
<keyword evidence="3 5" id="KW-0560">Oxidoreductase</keyword>
<evidence type="ECO:0000313" key="9">
    <source>
        <dbReference type="Proteomes" id="UP000004995"/>
    </source>
</evidence>
<evidence type="ECO:0000256" key="3">
    <source>
        <dbReference type="ARBA" id="ARBA00023002"/>
    </source>
</evidence>
<dbReference type="OMA" id="MENGFEM"/>
<protein>
    <recommendedName>
        <fullName evidence="6">Fe2OG dioxygenase domain-containing protein</fullName>
    </recommendedName>
</protein>
<dbReference type="Proteomes" id="UP000004995">
    <property type="component" value="Unassembled WGS sequence"/>
</dbReference>
<organism evidence="7">
    <name type="scientific">Setaria italica</name>
    <name type="common">Foxtail millet</name>
    <name type="synonym">Panicum italicum</name>
    <dbReference type="NCBI Taxonomy" id="4555"/>
    <lineage>
        <taxon>Eukaryota</taxon>
        <taxon>Viridiplantae</taxon>
        <taxon>Streptophyta</taxon>
        <taxon>Embryophyta</taxon>
        <taxon>Tracheophyta</taxon>
        <taxon>Spermatophyta</taxon>
        <taxon>Magnoliopsida</taxon>
        <taxon>Liliopsida</taxon>
        <taxon>Poales</taxon>
        <taxon>Poaceae</taxon>
        <taxon>PACMAD clade</taxon>
        <taxon>Panicoideae</taxon>
        <taxon>Panicodae</taxon>
        <taxon>Paniceae</taxon>
        <taxon>Cenchrinae</taxon>
        <taxon>Setaria</taxon>
    </lineage>
</organism>
<dbReference type="AlphaFoldDB" id="K3Y352"/>
<feature type="domain" description="Fe2OG dioxygenase" evidence="6">
    <location>
        <begin position="164"/>
        <end position="279"/>
    </location>
</feature>
<dbReference type="EMBL" id="AGNK02002215">
    <property type="status" value="NOT_ANNOTATED_CDS"/>
    <property type="molecule type" value="Genomic_DNA"/>
</dbReference>
<dbReference type="Gene3D" id="2.60.120.330">
    <property type="entry name" value="B-lactam Antibiotic, Isopenicillin N Synthase, Chain"/>
    <property type="match status" value="1"/>
</dbReference>
<dbReference type="PANTHER" id="PTHR47991">
    <property type="entry name" value="OXOGLUTARATE/IRON-DEPENDENT DIOXYGENASE"/>
    <property type="match status" value="1"/>
</dbReference>
<dbReference type="GO" id="GO:0046872">
    <property type="term" value="F:metal ion binding"/>
    <property type="evidence" value="ECO:0007669"/>
    <property type="project" value="UniProtKB-KW"/>
</dbReference>